<sequence>MASETHRNHANAHASQSTAMGDIAMPQHRRDLCGYVFNDGADETEVLLRIREHTATRSDFACLGNRARPISSKLIELFALVMASNKGAGAGEVDAGALWYLPSRFTEDVKDKIPDEILAMRYVNDFMCKSKAVQFVYVPIFDDEGNKQWYLAVADLSGEAKFHLDTNFDKDIRKKRRQ</sequence>
<dbReference type="Proteomes" id="UP001341840">
    <property type="component" value="Unassembled WGS sequence"/>
</dbReference>
<keyword evidence="3" id="KW-1185">Reference proteome</keyword>
<proteinExistence type="predicted"/>
<protein>
    <submittedName>
        <fullName evidence="2">Uncharacterized protein</fullName>
    </submittedName>
</protein>
<organism evidence="2 3">
    <name type="scientific">Stylosanthes scabra</name>
    <dbReference type="NCBI Taxonomy" id="79078"/>
    <lineage>
        <taxon>Eukaryota</taxon>
        <taxon>Viridiplantae</taxon>
        <taxon>Streptophyta</taxon>
        <taxon>Embryophyta</taxon>
        <taxon>Tracheophyta</taxon>
        <taxon>Spermatophyta</taxon>
        <taxon>Magnoliopsida</taxon>
        <taxon>eudicotyledons</taxon>
        <taxon>Gunneridae</taxon>
        <taxon>Pentapetalae</taxon>
        <taxon>rosids</taxon>
        <taxon>fabids</taxon>
        <taxon>Fabales</taxon>
        <taxon>Fabaceae</taxon>
        <taxon>Papilionoideae</taxon>
        <taxon>50 kb inversion clade</taxon>
        <taxon>dalbergioids sensu lato</taxon>
        <taxon>Dalbergieae</taxon>
        <taxon>Pterocarpus clade</taxon>
        <taxon>Stylosanthes</taxon>
    </lineage>
</organism>
<evidence type="ECO:0000313" key="2">
    <source>
        <dbReference type="EMBL" id="MED6127196.1"/>
    </source>
</evidence>
<name>A0ABU6RSU3_9FABA</name>
<dbReference type="Gene3D" id="3.40.395.10">
    <property type="entry name" value="Adenoviral Proteinase, Chain A"/>
    <property type="match status" value="1"/>
</dbReference>
<dbReference type="InterPro" id="IPR038765">
    <property type="entry name" value="Papain-like_cys_pep_sf"/>
</dbReference>
<reference evidence="2 3" key="1">
    <citation type="journal article" date="2023" name="Plants (Basel)">
        <title>Bridging the Gap: Combining Genomics and Transcriptomics Approaches to Understand Stylosanthes scabra, an Orphan Legume from the Brazilian Caatinga.</title>
        <authorList>
            <person name="Ferreira-Neto J.R.C."/>
            <person name="da Silva M.D."/>
            <person name="Binneck E."/>
            <person name="de Melo N.F."/>
            <person name="da Silva R.H."/>
            <person name="de Melo A.L.T.M."/>
            <person name="Pandolfi V."/>
            <person name="Bustamante F.O."/>
            <person name="Brasileiro-Vidal A.C."/>
            <person name="Benko-Iseppon A.M."/>
        </authorList>
    </citation>
    <scope>NUCLEOTIDE SEQUENCE [LARGE SCALE GENOMIC DNA]</scope>
    <source>
        <tissue evidence="2">Leaves</tissue>
    </source>
</reference>
<gene>
    <name evidence="2" type="ORF">PIB30_085777</name>
</gene>
<accession>A0ABU6RSU3</accession>
<feature type="non-terminal residue" evidence="2">
    <location>
        <position position="178"/>
    </location>
</feature>
<evidence type="ECO:0000313" key="3">
    <source>
        <dbReference type="Proteomes" id="UP001341840"/>
    </source>
</evidence>
<dbReference type="EMBL" id="JASCZI010031651">
    <property type="protein sequence ID" value="MED6127196.1"/>
    <property type="molecule type" value="Genomic_DNA"/>
</dbReference>
<evidence type="ECO:0000256" key="1">
    <source>
        <dbReference type="SAM" id="MobiDB-lite"/>
    </source>
</evidence>
<feature type="region of interest" description="Disordered" evidence="1">
    <location>
        <begin position="1"/>
        <end position="21"/>
    </location>
</feature>
<dbReference type="SUPFAM" id="SSF54001">
    <property type="entry name" value="Cysteine proteinases"/>
    <property type="match status" value="1"/>
</dbReference>
<comment type="caution">
    <text evidence="2">The sequence shown here is derived from an EMBL/GenBank/DDBJ whole genome shotgun (WGS) entry which is preliminary data.</text>
</comment>